<evidence type="ECO:0000313" key="9">
    <source>
        <dbReference type="Proteomes" id="UP000678545"/>
    </source>
</evidence>
<dbReference type="GO" id="GO:0071973">
    <property type="term" value="P:bacterial-type flagellum-dependent cell motility"/>
    <property type="evidence" value="ECO:0007669"/>
    <property type="project" value="TreeGrafter"/>
</dbReference>
<keyword evidence="4 5" id="KW-0975">Bacterial flagellum</keyword>
<comment type="similarity">
    <text evidence="1 5">Belongs to the FliD family.</text>
</comment>
<feature type="domain" description="Flagellar hook-associated protein 2 N-terminal" evidence="6">
    <location>
        <begin position="11"/>
        <end position="107"/>
    </location>
</feature>
<dbReference type="PANTHER" id="PTHR30288">
    <property type="entry name" value="FLAGELLAR CAP/ASSEMBLY PROTEIN FLID"/>
    <property type="match status" value="1"/>
</dbReference>
<comment type="subcellular location">
    <subcellularLocation>
        <location evidence="5">Secreted</location>
    </subcellularLocation>
    <subcellularLocation>
        <location evidence="5">Bacterial flagellum</location>
    </subcellularLocation>
</comment>
<dbReference type="GO" id="GO:0005576">
    <property type="term" value="C:extracellular region"/>
    <property type="evidence" value="ECO:0007669"/>
    <property type="project" value="UniProtKB-SubCell"/>
</dbReference>
<comment type="function">
    <text evidence="5">Required for morphogenesis and for the elongation of the flagellar filament by facilitating polymerization of the flagellin monomers at the tip of growing filament. Forms a capping structure, which prevents flagellin subunits (transported through the central channel of the flagellum) from leaking out without polymerization at the distal end.</text>
</comment>
<evidence type="ECO:0000313" key="8">
    <source>
        <dbReference type="EMBL" id="MBR7798933.1"/>
    </source>
</evidence>
<keyword evidence="9" id="KW-1185">Reference proteome</keyword>
<dbReference type="GO" id="GO:0007155">
    <property type="term" value="P:cell adhesion"/>
    <property type="evidence" value="ECO:0007669"/>
    <property type="project" value="InterPro"/>
</dbReference>
<sequence>MATISSAGVGSNLDVKTIISQLMTVEQLPLKNLEKKEASYQSKLSAYGSMKSALSNLQTAAQTLNLSSTFTSATASVADSSIFSASVSGASGAGSYSVEVKSLAQAQKLISSGVASKTATVGNGTITLDFGTYSDSGSPPVTFTANTTIAQKSITIDSSNNTLEGIRDAINNANTGMTATIINDGTNFKLSLSSKESGLANSAKITVVESGAAGLSMLAYNGTTGGTSNMTQNVEPKNAVIKVDGVTITKSTNSISDAISGVTLNLTKESALNVTTKLTLTTDNSKVSTALTAFVTAYNAVNKQITDATAYNVATGKGSVLTGDATARNIITQIRSALTSAIPGGTAGLSVLSDVGINFQSDGTLVLKSDKLSQTLADPSKDLKRLFIANADGTVGFGSRINSLVSSMIFGKDATLNGRIEGINSSIKDIGTQKTKENYRLTQVENRYTKQFSALDTMISNMTSTSNYLTQQLSALQNTSY</sequence>
<dbReference type="RefSeq" id="WP_212674050.1">
    <property type="nucleotide sequence ID" value="NZ_JAGSPJ010000001.1"/>
</dbReference>
<keyword evidence="8" id="KW-0969">Cilium</keyword>
<proteinExistence type="inferred from homology"/>
<evidence type="ECO:0000259" key="7">
    <source>
        <dbReference type="Pfam" id="PF07195"/>
    </source>
</evidence>
<dbReference type="AlphaFoldDB" id="A0A941ICJ2"/>
<evidence type="ECO:0000256" key="3">
    <source>
        <dbReference type="ARBA" id="ARBA00023054"/>
    </source>
</evidence>
<dbReference type="GO" id="GO:0009421">
    <property type="term" value="C:bacterial-type flagellum filament cap"/>
    <property type="evidence" value="ECO:0007669"/>
    <property type="project" value="InterPro"/>
</dbReference>
<accession>A0A941ICJ2</accession>
<dbReference type="PANTHER" id="PTHR30288:SF0">
    <property type="entry name" value="FLAGELLAR HOOK-ASSOCIATED PROTEIN 2"/>
    <property type="match status" value="1"/>
</dbReference>
<feature type="domain" description="Flagellar hook-associated protein 2 C-terminal" evidence="7">
    <location>
        <begin position="237"/>
        <end position="463"/>
    </location>
</feature>
<name>A0A941ICJ2_9BURK</name>
<keyword evidence="3" id="KW-0175">Coiled coil</keyword>
<keyword evidence="8" id="KW-0966">Cell projection</keyword>
<organism evidence="8 9">
    <name type="scientific">Undibacterium fentianense</name>
    <dbReference type="NCBI Taxonomy" id="2828728"/>
    <lineage>
        <taxon>Bacteria</taxon>
        <taxon>Pseudomonadati</taxon>
        <taxon>Pseudomonadota</taxon>
        <taxon>Betaproteobacteria</taxon>
        <taxon>Burkholderiales</taxon>
        <taxon>Oxalobacteraceae</taxon>
        <taxon>Undibacterium</taxon>
    </lineage>
</organism>
<comment type="caution">
    <text evidence="8">The sequence shown here is derived from an EMBL/GenBank/DDBJ whole genome shotgun (WGS) entry which is preliminary data.</text>
</comment>
<dbReference type="InterPro" id="IPR040026">
    <property type="entry name" value="FliD"/>
</dbReference>
<evidence type="ECO:0000259" key="6">
    <source>
        <dbReference type="Pfam" id="PF02465"/>
    </source>
</evidence>
<reference evidence="8" key="1">
    <citation type="submission" date="2021-04" db="EMBL/GenBank/DDBJ databases">
        <title>novel species isolated from subtropical streams in China.</title>
        <authorList>
            <person name="Lu H."/>
        </authorList>
    </citation>
    <scope>NUCLEOTIDE SEQUENCE</scope>
    <source>
        <strain evidence="8">FT137W</strain>
    </source>
</reference>
<gene>
    <name evidence="8" type="primary">fliD</name>
    <name evidence="8" type="ORF">KDM90_02885</name>
</gene>
<dbReference type="Pfam" id="PF07195">
    <property type="entry name" value="FliD_C"/>
    <property type="match status" value="1"/>
</dbReference>
<keyword evidence="8" id="KW-0282">Flagellum</keyword>
<evidence type="ECO:0000256" key="1">
    <source>
        <dbReference type="ARBA" id="ARBA00009764"/>
    </source>
</evidence>
<evidence type="ECO:0000256" key="2">
    <source>
        <dbReference type="ARBA" id="ARBA00011255"/>
    </source>
</evidence>
<dbReference type="Pfam" id="PF02465">
    <property type="entry name" value="FliD_N"/>
    <property type="match status" value="1"/>
</dbReference>
<dbReference type="EMBL" id="JAGSPJ010000001">
    <property type="protein sequence ID" value="MBR7798933.1"/>
    <property type="molecule type" value="Genomic_DNA"/>
</dbReference>
<dbReference type="InterPro" id="IPR003481">
    <property type="entry name" value="FliD_N"/>
</dbReference>
<dbReference type="GO" id="GO:0009424">
    <property type="term" value="C:bacterial-type flagellum hook"/>
    <property type="evidence" value="ECO:0007669"/>
    <property type="project" value="UniProtKB-UniRule"/>
</dbReference>
<evidence type="ECO:0000256" key="4">
    <source>
        <dbReference type="ARBA" id="ARBA00023143"/>
    </source>
</evidence>
<protein>
    <recommendedName>
        <fullName evidence="5">Flagellar hook-associated protein 2</fullName>
        <shortName evidence="5">HAP2</shortName>
    </recommendedName>
    <alternativeName>
        <fullName evidence="5">Flagellar cap protein</fullName>
    </alternativeName>
</protein>
<keyword evidence="5" id="KW-0964">Secreted</keyword>
<comment type="subunit">
    <text evidence="2 5">Homopentamer.</text>
</comment>
<dbReference type="Proteomes" id="UP000678545">
    <property type="component" value="Unassembled WGS sequence"/>
</dbReference>
<evidence type="ECO:0000256" key="5">
    <source>
        <dbReference type="RuleBase" id="RU362066"/>
    </source>
</evidence>
<dbReference type="InterPro" id="IPR010809">
    <property type="entry name" value="FliD_C"/>
</dbReference>